<evidence type="ECO:0000259" key="3">
    <source>
        <dbReference type="Pfam" id="PF00487"/>
    </source>
</evidence>
<reference evidence="4" key="1">
    <citation type="submission" date="2023-02" db="EMBL/GenBank/DDBJ databases">
        <title>Actinokineospora globicatena NBRC 15670.</title>
        <authorList>
            <person name="Ichikawa N."/>
            <person name="Sato H."/>
            <person name="Tonouchi N."/>
        </authorList>
    </citation>
    <scope>NUCLEOTIDE SEQUENCE</scope>
    <source>
        <strain evidence="4">NBRC 15670</strain>
    </source>
</reference>
<keyword evidence="5" id="KW-1185">Reference proteome</keyword>
<keyword evidence="2" id="KW-1133">Transmembrane helix</keyword>
<evidence type="ECO:0000256" key="1">
    <source>
        <dbReference type="SAM" id="MobiDB-lite"/>
    </source>
</evidence>
<feature type="transmembrane region" description="Helical" evidence="2">
    <location>
        <begin position="56"/>
        <end position="77"/>
    </location>
</feature>
<evidence type="ECO:0000256" key="2">
    <source>
        <dbReference type="SAM" id="Phobius"/>
    </source>
</evidence>
<keyword evidence="2" id="KW-0472">Membrane</keyword>
<feature type="domain" description="Fatty acid desaturase" evidence="3">
    <location>
        <begin position="82"/>
        <end position="338"/>
    </location>
</feature>
<organism evidence="4 5">
    <name type="scientific">Actinokineospora globicatena</name>
    <dbReference type="NCBI Taxonomy" id="103729"/>
    <lineage>
        <taxon>Bacteria</taxon>
        <taxon>Bacillati</taxon>
        <taxon>Actinomycetota</taxon>
        <taxon>Actinomycetes</taxon>
        <taxon>Pseudonocardiales</taxon>
        <taxon>Pseudonocardiaceae</taxon>
        <taxon>Actinokineospora</taxon>
    </lineage>
</organism>
<dbReference type="PANTHER" id="PTHR19353">
    <property type="entry name" value="FATTY ACID DESATURASE 2"/>
    <property type="match status" value="1"/>
</dbReference>
<dbReference type="GO" id="GO:0016717">
    <property type="term" value="F:oxidoreductase activity, acting on paired donors, with oxidation of a pair of donors resulting in the reduction of molecular oxygen to two molecules of water"/>
    <property type="evidence" value="ECO:0007669"/>
    <property type="project" value="TreeGrafter"/>
</dbReference>
<proteinExistence type="predicted"/>
<dbReference type="PANTHER" id="PTHR19353:SF19">
    <property type="entry name" value="DELTA(5) FATTY ACID DESATURASE C-RELATED"/>
    <property type="match status" value="1"/>
</dbReference>
<protein>
    <submittedName>
        <fullName evidence="4">Fatty acid desaturase</fullName>
    </submittedName>
</protein>
<dbReference type="AlphaFoldDB" id="A0A9W6V876"/>
<keyword evidence="2" id="KW-0812">Transmembrane</keyword>
<feature type="region of interest" description="Disordered" evidence="1">
    <location>
        <begin position="1"/>
        <end position="33"/>
    </location>
</feature>
<dbReference type="CDD" id="cd03506">
    <property type="entry name" value="Delta6-FADS-like"/>
    <property type="match status" value="1"/>
</dbReference>
<comment type="caution">
    <text evidence="4">The sequence shown here is derived from an EMBL/GenBank/DDBJ whole genome shotgun (WGS) entry which is preliminary data.</text>
</comment>
<gene>
    <name evidence="4" type="ORF">Aglo03_04890</name>
</gene>
<feature type="transmembrane region" description="Helical" evidence="2">
    <location>
        <begin position="121"/>
        <end position="138"/>
    </location>
</feature>
<accession>A0A9W6V876</accession>
<sequence length="366" mass="40108">MPETPAAPDSGRLDMTAPPPIAPPRATTATRKAPRSDFAALTGVIREAGLLDRRRGHYAVTISVTLLVFAAGCVGFVLLGDSWWQLGTAVFFAVMSTQLAFLGHDAGHRQILGSGRANDRLGRVFAGLVGISYGWWMGKHTRHHANPNHEDEDPDLDIPILAFTRGQARDRAGFVRWTAKHQAALFFPLLLLEGLSLHWTSVQAVWRGDMKARRLEAVLLAAHIVGYLVAVFLVLSPPVAIAFIAVHQGLFGVYMGCSFAPGHKGMPTYTDGTAPDFLRKQVLSSRNTGGGVWVDHALGGLNHQIEHHLFPSMPRANLRRARPLVRRFCEQRGIEYAECGLVSTYRHVLRHLHEVGAPLRAQDAGK</sequence>
<feature type="transmembrane region" description="Helical" evidence="2">
    <location>
        <begin position="217"/>
        <end position="235"/>
    </location>
</feature>
<dbReference type="InterPro" id="IPR012171">
    <property type="entry name" value="Fatty_acid_desaturase"/>
</dbReference>
<dbReference type="GO" id="GO:0016020">
    <property type="term" value="C:membrane"/>
    <property type="evidence" value="ECO:0007669"/>
    <property type="project" value="TreeGrafter"/>
</dbReference>
<dbReference type="GO" id="GO:0008610">
    <property type="term" value="P:lipid biosynthetic process"/>
    <property type="evidence" value="ECO:0007669"/>
    <property type="project" value="UniProtKB-ARBA"/>
</dbReference>
<feature type="transmembrane region" description="Helical" evidence="2">
    <location>
        <begin position="83"/>
        <end position="101"/>
    </location>
</feature>
<dbReference type="InterPro" id="IPR005804">
    <property type="entry name" value="FA_desaturase_dom"/>
</dbReference>
<dbReference type="PIRSF" id="PIRSF015921">
    <property type="entry name" value="FA_sphinglp_des"/>
    <property type="match status" value="1"/>
</dbReference>
<dbReference type="Proteomes" id="UP001165042">
    <property type="component" value="Unassembled WGS sequence"/>
</dbReference>
<evidence type="ECO:0000313" key="4">
    <source>
        <dbReference type="EMBL" id="GLW89673.1"/>
    </source>
</evidence>
<name>A0A9W6V876_9PSEU</name>
<evidence type="ECO:0000313" key="5">
    <source>
        <dbReference type="Proteomes" id="UP001165042"/>
    </source>
</evidence>
<dbReference type="EMBL" id="BSSD01000001">
    <property type="protein sequence ID" value="GLW89673.1"/>
    <property type="molecule type" value="Genomic_DNA"/>
</dbReference>
<dbReference type="Pfam" id="PF00487">
    <property type="entry name" value="FA_desaturase"/>
    <property type="match status" value="1"/>
</dbReference>
<feature type="transmembrane region" description="Helical" evidence="2">
    <location>
        <begin position="183"/>
        <end position="205"/>
    </location>
</feature>